<name>A0A175WET5_9PEZI</name>
<dbReference type="SMART" id="SM00174">
    <property type="entry name" value="RHO"/>
    <property type="match status" value="1"/>
</dbReference>
<sequence length="288" mass="31088">MNEPPTKRSRISSTIRRTASRMGRATRTNSRLSRIDDRTSSAAAVITGTLHRVSTFTPGPKARSALSRAGFAPAPANSERTVKICLIGDSGCGKTAFVNSLLKGSYAQNVTSITENGTVVKVELWDFPGSVVAQRNGPLVSNFFHAAIICFSVADAANVEAIKETWAPKLNRSLHGGKVFVLGLKRDLRPNFPSLNLAFLPTRDPVTHSMGSQAAKTIHAAAYSECSVKEGDNVQGAWDGFVNYLVACLERHEQECIRSRRAEKVKGVVATALDKFGLARLGDKFGRT</sequence>
<keyword evidence="5" id="KW-1185">Reference proteome</keyword>
<reference evidence="4 5" key="1">
    <citation type="journal article" date="2016" name="Genome Announc.">
        <title>Genome Sequence of Madurella mycetomatis mm55, Isolated from a Human Mycetoma Case in Sudan.</title>
        <authorList>
            <person name="Smit S."/>
            <person name="Derks M.F."/>
            <person name="Bervoets S."/>
            <person name="Fahal A."/>
            <person name="van Leeuwen W."/>
            <person name="van Belkum A."/>
            <person name="van de Sande W.W."/>
        </authorList>
    </citation>
    <scope>NUCLEOTIDE SEQUENCE [LARGE SCALE GENOMIC DNA]</scope>
    <source>
        <strain evidence="5">mm55</strain>
    </source>
</reference>
<evidence type="ECO:0000256" key="2">
    <source>
        <dbReference type="ARBA" id="ARBA00023134"/>
    </source>
</evidence>
<dbReference type="PRINTS" id="PR00449">
    <property type="entry name" value="RASTRNSFRMNG"/>
</dbReference>
<protein>
    <submittedName>
        <fullName evidence="4">Rho-related GTP-binding protein RhoF</fullName>
    </submittedName>
</protein>
<dbReference type="SMART" id="SM00175">
    <property type="entry name" value="RAB"/>
    <property type="match status" value="1"/>
</dbReference>
<dbReference type="InterPro" id="IPR027417">
    <property type="entry name" value="P-loop_NTPase"/>
</dbReference>
<dbReference type="SUPFAM" id="SSF52540">
    <property type="entry name" value="P-loop containing nucleoside triphosphate hydrolases"/>
    <property type="match status" value="1"/>
</dbReference>
<feature type="region of interest" description="Disordered" evidence="3">
    <location>
        <begin position="1"/>
        <end position="31"/>
    </location>
</feature>
<dbReference type="GO" id="GO:0007264">
    <property type="term" value="P:small GTPase-mediated signal transduction"/>
    <property type="evidence" value="ECO:0007669"/>
    <property type="project" value="InterPro"/>
</dbReference>
<dbReference type="OrthoDB" id="25896at2759"/>
<dbReference type="GO" id="GO:0005525">
    <property type="term" value="F:GTP binding"/>
    <property type="evidence" value="ECO:0007669"/>
    <property type="project" value="UniProtKB-KW"/>
</dbReference>
<dbReference type="EMBL" id="LCTW02000017">
    <property type="protein sequence ID" value="KXX82307.1"/>
    <property type="molecule type" value="Genomic_DNA"/>
</dbReference>
<gene>
    <name evidence="4" type="ORF">MMYC01_201989</name>
</gene>
<dbReference type="Gene3D" id="3.40.50.300">
    <property type="entry name" value="P-loop containing nucleotide triphosphate hydrolases"/>
    <property type="match status" value="1"/>
</dbReference>
<dbReference type="Proteomes" id="UP000078237">
    <property type="component" value="Unassembled WGS sequence"/>
</dbReference>
<dbReference type="VEuPathDB" id="FungiDB:MMYC01_201989"/>
<dbReference type="InterPro" id="IPR003578">
    <property type="entry name" value="Small_GTPase_Rho"/>
</dbReference>
<evidence type="ECO:0000313" key="5">
    <source>
        <dbReference type="Proteomes" id="UP000078237"/>
    </source>
</evidence>
<evidence type="ECO:0000256" key="3">
    <source>
        <dbReference type="SAM" id="MobiDB-lite"/>
    </source>
</evidence>
<dbReference type="InterPro" id="IPR001806">
    <property type="entry name" value="Small_GTPase"/>
</dbReference>
<feature type="compositionally biased region" description="Low complexity" evidence="3">
    <location>
        <begin position="11"/>
        <end position="21"/>
    </location>
</feature>
<evidence type="ECO:0000313" key="4">
    <source>
        <dbReference type="EMBL" id="KXX82307.1"/>
    </source>
</evidence>
<accession>A0A175WET5</accession>
<dbReference type="STRING" id="100816.A0A175WET5"/>
<keyword evidence="1" id="KW-0547">Nucleotide-binding</keyword>
<dbReference type="AlphaFoldDB" id="A0A175WET5"/>
<keyword evidence="2" id="KW-0342">GTP-binding</keyword>
<organism evidence="4 5">
    <name type="scientific">Madurella mycetomatis</name>
    <dbReference type="NCBI Taxonomy" id="100816"/>
    <lineage>
        <taxon>Eukaryota</taxon>
        <taxon>Fungi</taxon>
        <taxon>Dikarya</taxon>
        <taxon>Ascomycota</taxon>
        <taxon>Pezizomycotina</taxon>
        <taxon>Sordariomycetes</taxon>
        <taxon>Sordariomycetidae</taxon>
        <taxon>Sordariales</taxon>
        <taxon>Sordariales incertae sedis</taxon>
        <taxon>Madurella</taxon>
    </lineage>
</organism>
<dbReference type="GO" id="GO:0003924">
    <property type="term" value="F:GTPase activity"/>
    <property type="evidence" value="ECO:0007669"/>
    <property type="project" value="InterPro"/>
</dbReference>
<dbReference type="Pfam" id="PF00071">
    <property type="entry name" value="Ras"/>
    <property type="match status" value="1"/>
</dbReference>
<proteinExistence type="predicted"/>
<dbReference type="PANTHER" id="PTHR24072">
    <property type="entry name" value="RHO FAMILY GTPASE"/>
    <property type="match status" value="1"/>
</dbReference>
<comment type="caution">
    <text evidence="4">The sequence shown here is derived from an EMBL/GenBank/DDBJ whole genome shotgun (WGS) entry which is preliminary data.</text>
</comment>
<evidence type="ECO:0000256" key="1">
    <source>
        <dbReference type="ARBA" id="ARBA00022741"/>
    </source>
</evidence>